<reference evidence="3 4" key="1">
    <citation type="submission" date="2024-08" db="EMBL/GenBank/DDBJ databases">
        <authorList>
            <person name="Cucini C."/>
            <person name="Frati F."/>
        </authorList>
    </citation>
    <scope>NUCLEOTIDE SEQUENCE [LARGE SCALE GENOMIC DNA]</scope>
</reference>
<accession>A0ABP1RN03</accession>
<evidence type="ECO:0000256" key="1">
    <source>
        <dbReference type="SAM" id="Coils"/>
    </source>
</evidence>
<evidence type="ECO:0008006" key="5">
    <source>
        <dbReference type="Google" id="ProtNLM"/>
    </source>
</evidence>
<evidence type="ECO:0000313" key="4">
    <source>
        <dbReference type="Proteomes" id="UP001642540"/>
    </source>
</evidence>
<protein>
    <recommendedName>
        <fullName evidence="5">C2H2-type domain-containing protein</fullName>
    </recommendedName>
</protein>
<sequence>MDRLSKRLRLGSNPTAECIDLVSLFGDNVDPPVEESPSTSSTPVRPRLAPPAPILRPGPAERVVPPMPPNHENVDNLAKNLEALNIKVDEENAEILQQVNMLHSELIDSKTEFTNEIETIKKDQNELKEALEKASLAAQGIREMNDVLTNLNNRILQLEQKQEEMANQILRMGQGQPNLQNDNRNVEEEASTSRLAANLKCFEPNCYLTFGTDTLRDAHTEAAHCYKVLQNGIIKCCFHGKECGEIYPDKNKFLKHFKTRHATPQQQN</sequence>
<feature type="coiled-coil region" evidence="1">
    <location>
        <begin position="74"/>
        <end position="168"/>
    </location>
</feature>
<gene>
    <name evidence="3" type="ORF">ODALV1_LOCUS24049</name>
</gene>
<keyword evidence="4" id="KW-1185">Reference proteome</keyword>
<comment type="caution">
    <text evidence="3">The sequence shown here is derived from an EMBL/GenBank/DDBJ whole genome shotgun (WGS) entry which is preliminary data.</text>
</comment>
<dbReference type="Proteomes" id="UP001642540">
    <property type="component" value="Unassembled WGS sequence"/>
</dbReference>
<evidence type="ECO:0000313" key="3">
    <source>
        <dbReference type="EMBL" id="CAL8131156.1"/>
    </source>
</evidence>
<dbReference type="EMBL" id="CAXLJM020000086">
    <property type="protein sequence ID" value="CAL8131156.1"/>
    <property type="molecule type" value="Genomic_DNA"/>
</dbReference>
<organism evidence="3 4">
    <name type="scientific">Orchesella dallaii</name>
    <dbReference type="NCBI Taxonomy" id="48710"/>
    <lineage>
        <taxon>Eukaryota</taxon>
        <taxon>Metazoa</taxon>
        <taxon>Ecdysozoa</taxon>
        <taxon>Arthropoda</taxon>
        <taxon>Hexapoda</taxon>
        <taxon>Collembola</taxon>
        <taxon>Entomobryomorpha</taxon>
        <taxon>Entomobryoidea</taxon>
        <taxon>Orchesellidae</taxon>
        <taxon>Orchesellinae</taxon>
        <taxon>Orchesella</taxon>
    </lineage>
</organism>
<evidence type="ECO:0000256" key="2">
    <source>
        <dbReference type="SAM" id="MobiDB-lite"/>
    </source>
</evidence>
<keyword evidence="1" id="KW-0175">Coiled coil</keyword>
<feature type="region of interest" description="Disordered" evidence="2">
    <location>
        <begin position="26"/>
        <end position="60"/>
    </location>
</feature>
<proteinExistence type="predicted"/>
<feature type="compositionally biased region" description="Low complexity" evidence="2">
    <location>
        <begin position="35"/>
        <end position="47"/>
    </location>
</feature>
<name>A0ABP1RN03_9HEXA</name>